<dbReference type="InterPro" id="IPR011990">
    <property type="entry name" value="TPR-like_helical_dom_sf"/>
</dbReference>
<feature type="transmembrane region" description="Helical" evidence="2">
    <location>
        <begin position="127"/>
        <end position="148"/>
    </location>
</feature>
<feature type="signal peptide" evidence="3">
    <location>
        <begin position="1"/>
        <end position="18"/>
    </location>
</feature>
<dbReference type="Proteomes" id="UP000708576">
    <property type="component" value="Unassembled WGS sequence"/>
</dbReference>
<evidence type="ECO:0000313" key="4">
    <source>
        <dbReference type="EMBL" id="MBS2097735.1"/>
    </source>
</evidence>
<dbReference type="Gene3D" id="2.30.30.40">
    <property type="entry name" value="SH3 Domains"/>
    <property type="match status" value="1"/>
</dbReference>
<evidence type="ECO:0000313" key="5">
    <source>
        <dbReference type="Proteomes" id="UP000708576"/>
    </source>
</evidence>
<evidence type="ECO:0000256" key="2">
    <source>
        <dbReference type="SAM" id="Phobius"/>
    </source>
</evidence>
<name>A0ABS5JS72_9BACT</name>
<evidence type="ECO:0000256" key="3">
    <source>
        <dbReference type="SAM" id="SignalP"/>
    </source>
</evidence>
<keyword evidence="5" id="KW-1185">Reference proteome</keyword>
<organism evidence="4 5">
    <name type="scientific">Carboxylicivirga linearis</name>
    <dbReference type="NCBI Taxonomy" id="1628157"/>
    <lineage>
        <taxon>Bacteria</taxon>
        <taxon>Pseudomonadati</taxon>
        <taxon>Bacteroidota</taxon>
        <taxon>Bacteroidia</taxon>
        <taxon>Marinilabiliales</taxon>
        <taxon>Marinilabiliaceae</taxon>
        <taxon>Carboxylicivirga</taxon>
    </lineage>
</organism>
<comment type="caution">
    <text evidence="4">The sequence shown here is derived from an EMBL/GenBank/DDBJ whole genome shotgun (WGS) entry which is preliminary data.</text>
</comment>
<keyword evidence="3" id="KW-0732">Signal</keyword>
<gene>
    <name evidence="4" type="ORF">KEM10_05545</name>
</gene>
<keyword evidence="2" id="KW-0472">Membrane</keyword>
<dbReference type="PROSITE" id="PS50005">
    <property type="entry name" value="TPR"/>
    <property type="match status" value="1"/>
</dbReference>
<reference evidence="4 5" key="1">
    <citation type="journal article" date="2015" name="Int. J. Syst. Evol. Microbiol.">
        <title>Carboxylicivirga linearis sp. nov., isolated from a sea cucumber culture pond.</title>
        <authorList>
            <person name="Wang F.Q."/>
            <person name="Zhou Y.X."/>
            <person name="Lin X.Z."/>
            <person name="Chen G.J."/>
            <person name="Du Z.J."/>
        </authorList>
    </citation>
    <scope>NUCLEOTIDE SEQUENCE [LARGE SCALE GENOMIC DNA]</scope>
    <source>
        <strain evidence="4 5">FB218</strain>
    </source>
</reference>
<keyword evidence="2" id="KW-1133">Transmembrane helix</keyword>
<dbReference type="SUPFAM" id="SSF48452">
    <property type="entry name" value="TPR-like"/>
    <property type="match status" value="1"/>
</dbReference>
<keyword evidence="2" id="KW-0812">Transmembrane</keyword>
<accession>A0ABS5JS72</accession>
<dbReference type="Gene3D" id="1.25.40.10">
    <property type="entry name" value="Tetratricopeptide repeat domain"/>
    <property type="match status" value="1"/>
</dbReference>
<feature type="repeat" description="TPR" evidence="1">
    <location>
        <begin position="53"/>
        <end position="86"/>
    </location>
</feature>
<protein>
    <submittedName>
        <fullName evidence="4">Tetratricopeptide repeat protein</fullName>
    </submittedName>
</protein>
<keyword evidence="1" id="KW-0802">TPR repeat</keyword>
<dbReference type="SMART" id="SM00028">
    <property type="entry name" value="TPR"/>
    <property type="match status" value="2"/>
</dbReference>
<dbReference type="RefSeq" id="WP_212214524.1">
    <property type="nucleotide sequence ID" value="NZ_JAGUCO010000002.1"/>
</dbReference>
<feature type="transmembrane region" description="Helical" evidence="2">
    <location>
        <begin position="157"/>
        <end position="177"/>
    </location>
</feature>
<sequence length="248" mass="28182">MKRYILSILLFIPLALSAQDGRFEKANNHYINGEFEEAISSYNEILQTGMESGNLYYNLGNAYYKNGELANAILNYERALLLKPHDKDIQYNLELAYSQTADKIEDVGEIFITKWITSFRNKATSDFWAYVGIGCFILTLIGAAFFIYSRSVVLKKIGFYFGIIFLIHVIVTLSFAYKQRDKLINRDHAIVFSPTVTVKSSPDESGTEIFILHEGTKIKILSTLGSWKEIEMGNGNIGWIKEEAITII</sequence>
<dbReference type="InterPro" id="IPR019734">
    <property type="entry name" value="TPR_rpt"/>
</dbReference>
<feature type="chain" id="PRO_5047212429" evidence="3">
    <location>
        <begin position="19"/>
        <end position="248"/>
    </location>
</feature>
<evidence type="ECO:0000256" key="1">
    <source>
        <dbReference type="PROSITE-ProRule" id="PRU00339"/>
    </source>
</evidence>
<proteinExistence type="predicted"/>
<dbReference type="Pfam" id="PF00515">
    <property type="entry name" value="TPR_1"/>
    <property type="match status" value="1"/>
</dbReference>
<dbReference type="EMBL" id="JAGUCO010000002">
    <property type="protein sequence ID" value="MBS2097735.1"/>
    <property type="molecule type" value="Genomic_DNA"/>
</dbReference>
<dbReference type="PROSITE" id="PS50293">
    <property type="entry name" value="TPR_REGION"/>
    <property type="match status" value="1"/>
</dbReference>